<protein>
    <submittedName>
        <fullName evidence="3">Uncharacterized protein</fullName>
    </submittedName>
</protein>
<gene>
    <name evidence="3" type="ORF">ISF_08549</name>
</gene>
<dbReference type="Proteomes" id="UP000076744">
    <property type="component" value="Unassembled WGS sequence"/>
</dbReference>
<keyword evidence="4" id="KW-1185">Reference proteome</keyword>
<organism evidence="3 4">
    <name type="scientific">Cordyceps fumosorosea (strain ARSEF 2679)</name>
    <name type="common">Isaria fumosorosea</name>
    <dbReference type="NCBI Taxonomy" id="1081104"/>
    <lineage>
        <taxon>Eukaryota</taxon>
        <taxon>Fungi</taxon>
        <taxon>Dikarya</taxon>
        <taxon>Ascomycota</taxon>
        <taxon>Pezizomycotina</taxon>
        <taxon>Sordariomycetes</taxon>
        <taxon>Hypocreomycetidae</taxon>
        <taxon>Hypocreales</taxon>
        <taxon>Cordycipitaceae</taxon>
        <taxon>Cordyceps</taxon>
    </lineage>
</organism>
<dbReference type="GeneID" id="30024841"/>
<feature type="compositionally biased region" description="Basic and acidic residues" evidence="1">
    <location>
        <begin position="51"/>
        <end position="65"/>
    </location>
</feature>
<evidence type="ECO:0000256" key="1">
    <source>
        <dbReference type="SAM" id="MobiDB-lite"/>
    </source>
</evidence>
<dbReference type="EMBL" id="AZHB01000032">
    <property type="protein sequence ID" value="OAA53847.1"/>
    <property type="molecule type" value="Genomic_DNA"/>
</dbReference>
<comment type="caution">
    <text evidence="3">The sequence shown here is derived from an EMBL/GenBank/DDBJ whole genome shotgun (WGS) entry which is preliminary data.</text>
</comment>
<dbReference type="AlphaFoldDB" id="A0A167M2Z3"/>
<dbReference type="RefSeq" id="XP_018700616.1">
    <property type="nucleotide sequence ID" value="XM_018852152.1"/>
</dbReference>
<feature type="signal peptide" evidence="2">
    <location>
        <begin position="1"/>
        <end position="17"/>
    </location>
</feature>
<feature type="region of interest" description="Disordered" evidence="1">
    <location>
        <begin position="41"/>
        <end position="83"/>
    </location>
</feature>
<evidence type="ECO:0000313" key="3">
    <source>
        <dbReference type="EMBL" id="OAA53847.1"/>
    </source>
</evidence>
<feature type="chain" id="PRO_5007890138" evidence="2">
    <location>
        <begin position="18"/>
        <end position="83"/>
    </location>
</feature>
<accession>A0A167M2Z3</accession>
<reference evidence="3 4" key="1">
    <citation type="journal article" date="2016" name="Genome Biol. Evol.">
        <title>Divergent and convergent evolution of fungal pathogenicity.</title>
        <authorList>
            <person name="Shang Y."/>
            <person name="Xiao G."/>
            <person name="Zheng P."/>
            <person name="Cen K."/>
            <person name="Zhan S."/>
            <person name="Wang C."/>
        </authorList>
    </citation>
    <scope>NUCLEOTIDE SEQUENCE [LARGE SCALE GENOMIC DNA]</scope>
    <source>
        <strain evidence="3 4">ARSEF 2679</strain>
    </source>
</reference>
<sequence length="83" mass="9254">MKAAIILIAALPGIAFAAPKFHLADKREPFKDLTSLHYQQNLPVTEASANNDRREASRPVKDNRNLHYNSKKMPIAMASPGRQ</sequence>
<proteinExistence type="predicted"/>
<keyword evidence="2" id="KW-0732">Signal</keyword>
<dbReference type="OrthoDB" id="4867982at2759"/>
<evidence type="ECO:0000256" key="2">
    <source>
        <dbReference type="SAM" id="SignalP"/>
    </source>
</evidence>
<evidence type="ECO:0000313" key="4">
    <source>
        <dbReference type="Proteomes" id="UP000076744"/>
    </source>
</evidence>
<name>A0A167M2Z3_CORFA</name>
<feature type="compositionally biased region" description="Polar residues" evidence="1">
    <location>
        <begin position="41"/>
        <end position="50"/>
    </location>
</feature>